<feature type="domain" description="HTH gntR-type" evidence="4">
    <location>
        <begin position="6"/>
        <end position="73"/>
    </location>
</feature>
<dbReference type="EMBL" id="BAABCN010000003">
    <property type="protein sequence ID" value="GAA3876128.1"/>
    <property type="molecule type" value="Genomic_DNA"/>
</dbReference>
<organism evidence="5 6">
    <name type="scientific">Leifsonia kafniensis</name>
    <dbReference type="NCBI Taxonomy" id="475957"/>
    <lineage>
        <taxon>Bacteria</taxon>
        <taxon>Bacillati</taxon>
        <taxon>Actinomycetota</taxon>
        <taxon>Actinomycetes</taxon>
        <taxon>Micrococcales</taxon>
        <taxon>Microbacteriaceae</taxon>
        <taxon>Leifsonia</taxon>
    </lineage>
</organism>
<dbReference type="Gene3D" id="1.20.120.530">
    <property type="entry name" value="GntR ligand-binding domain-like"/>
    <property type="match status" value="1"/>
</dbReference>
<dbReference type="InterPro" id="IPR008920">
    <property type="entry name" value="TF_FadR/GntR_C"/>
</dbReference>
<dbReference type="SUPFAM" id="SSF48008">
    <property type="entry name" value="GntR ligand-binding domain-like"/>
    <property type="match status" value="1"/>
</dbReference>
<dbReference type="RefSeq" id="WP_345065242.1">
    <property type="nucleotide sequence ID" value="NZ_BAABCN010000003.1"/>
</dbReference>
<dbReference type="Gene3D" id="1.10.10.10">
    <property type="entry name" value="Winged helix-like DNA-binding domain superfamily/Winged helix DNA-binding domain"/>
    <property type="match status" value="1"/>
</dbReference>
<dbReference type="SMART" id="SM00895">
    <property type="entry name" value="FCD"/>
    <property type="match status" value="1"/>
</dbReference>
<dbReference type="InterPro" id="IPR036390">
    <property type="entry name" value="WH_DNA-bd_sf"/>
</dbReference>
<dbReference type="SMART" id="SM00345">
    <property type="entry name" value="HTH_GNTR"/>
    <property type="match status" value="1"/>
</dbReference>
<evidence type="ECO:0000256" key="2">
    <source>
        <dbReference type="ARBA" id="ARBA00023125"/>
    </source>
</evidence>
<name>A0ABP7KG33_9MICO</name>
<dbReference type="PROSITE" id="PS50949">
    <property type="entry name" value="HTH_GNTR"/>
    <property type="match status" value="1"/>
</dbReference>
<dbReference type="Pfam" id="PF00392">
    <property type="entry name" value="GntR"/>
    <property type="match status" value="1"/>
</dbReference>
<dbReference type="Pfam" id="PF07729">
    <property type="entry name" value="FCD"/>
    <property type="match status" value="1"/>
</dbReference>
<evidence type="ECO:0000256" key="1">
    <source>
        <dbReference type="ARBA" id="ARBA00023015"/>
    </source>
</evidence>
<proteinExistence type="predicted"/>
<dbReference type="InterPro" id="IPR011711">
    <property type="entry name" value="GntR_C"/>
</dbReference>
<comment type="caution">
    <text evidence="5">The sequence shown here is derived from an EMBL/GenBank/DDBJ whole genome shotgun (WGS) entry which is preliminary data.</text>
</comment>
<reference evidence="6" key="1">
    <citation type="journal article" date="2019" name="Int. J. Syst. Evol. Microbiol.">
        <title>The Global Catalogue of Microorganisms (GCM) 10K type strain sequencing project: providing services to taxonomists for standard genome sequencing and annotation.</title>
        <authorList>
            <consortium name="The Broad Institute Genomics Platform"/>
            <consortium name="The Broad Institute Genome Sequencing Center for Infectious Disease"/>
            <person name="Wu L."/>
            <person name="Ma J."/>
        </authorList>
    </citation>
    <scope>NUCLEOTIDE SEQUENCE [LARGE SCALE GENOMIC DNA]</scope>
    <source>
        <strain evidence="6">JCM 17021</strain>
    </source>
</reference>
<evidence type="ECO:0000313" key="6">
    <source>
        <dbReference type="Proteomes" id="UP001501803"/>
    </source>
</evidence>
<keyword evidence="1" id="KW-0805">Transcription regulation</keyword>
<gene>
    <name evidence="5" type="ORF">GCM10022381_18490</name>
</gene>
<accession>A0ABP7KG33</accession>
<dbReference type="InterPro" id="IPR036388">
    <property type="entry name" value="WH-like_DNA-bd_sf"/>
</dbReference>
<dbReference type="PANTHER" id="PTHR43537">
    <property type="entry name" value="TRANSCRIPTIONAL REGULATOR, GNTR FAMILY"/>
    <property type="match status" value="1"/>
</dbReference>
<dbReference type="Proteomes" id="UP001501803">
    <property type="component" value="Unassembled WGS sequence"/>
</dbReference>
<keyword evidence="3" id="KW-0804">Transcription</keyword>
<dbReference type="SUPFAM" id="SSF46785">
    <property type="entry name" value="Winged helix' DNA-binding domain"/>
    <property type="match status" value="1"/>
</dbReference>
<dbReference type="InterPro" id="IPR000524">
    <property type="entry name" value="Tscrpt_reg_HTH_GntR"/>
</dbReference>
<evidence type="ECO:0000259" key="4">
    <source>
        <dbReference type="PROSITE" id="PS50949"/>
    </source>
</evidence>
<evidence type="ECO:0000256" key="3">
    <source>
        <dbReference type="ARBA" id="ARBA00023163"/>
    </source>
</evidence>
<protein>
    <submittedName>
        <fullName evidence="5">GntR family transcriptional regulator</fullName>
    </submittedName>
</protein>
<dbReference type="CDD" id="cd07377">
    <property type="entry name" value="WHTH_GntR"/>
    <property type="match status" value="1"/>
</dbReference>
<keyword evidence="6" id="KW-1185">Reference proteome</keyword>
<evidence type="ECO:0000313" key="5">
    <source>
        <dbReference type="EMBL" id="GAA3876128.1"/>
    </source>
</evidence>
<sequence>MAIERKTLRAQVRDELLARMRSGDAQPGEGINEVHLAAELGVSRTPLREALIGLESEGQITSENGKGFRFVELSANEFEELGPVIATLEGLAIELTPLDDLKSIGHRLAKLSEEFHQDVAAHAEVAHRDDEWHGIMLSACPNSRLLEIIGGVRGLFHRYESLLVSNEAMIQRVAAEHATIANLLIEGDVDGAKQALKANWLNGVQRILANSKLRSALA</sequence>
<dbReference type="PANTHER" id="PTHR43537:SF24">
    <property type="entry name" value="GLUCONATE OPERON TRANSCRIPTIONAL REPRESSOR"/>
    <property type="match status" value="1"/>
</dbReference>
<keyword evidence="2" id="KW-0238">DNA-binding</keyword>